<dbReference type="InterPro" id="IPR029063">
    <property type="entry name" value="SAM-dependent_MTases_sf"/>
</dbReference>
<dbReference type="EMBL" id="JRPH02000014">
    <property type="protein sequence ID" value="TLE04522.1"/>
    <property type="molecule type" value="Genomic_DNA"/>
</dbReference>
<feature type="binding site" evidence="7">
    <location>
        <position position="175"/>
    </location>
    <ligand>
        <name>S-adenosyl-L-methionine</name>
        <dbReference type="ChEBI" id="CHEBI:59789"/>
    </ligand>
</feature>
<dbReference type="RefSeq" id="WP_004086971.1">
    <property type="nucleotide sequence ID" value="NZ_JAERIZ010000030.1"/>
</dbReference>
<evidence type="ECO:0000256" key="7">
    <source>
        <dbReference type="HAMAP-Rule" id="MF_01057"/>
    </source>
</evidence>
<comment type="pathway">
    <text evidence="7">tRNA modification; N(7)-methylguanine-tRNA biosynthesis.</text>
</comment>
<keyword evidence="5 7" id="KW-0949">S-adenosyl-L-methionine</keyword>
<proteinExistence type="inferred from homology"/>
<feature type="binding site" evidence="7">
    <location>
        <position position="231"/>
    </location>
    <ligand>
        <name>substrate</name>
    </ligand>
</feature>
<dbReference type="AlphaFoldDB" id="A0A6D2C6J8"/>
<feature type="compositionally biased region" description="Basic and acidic residues" evidence="8">
    <location>
        <begin position="344"/>
        <end position="371"/>
    </location>
</feature>
<keyword evidence="3 7" id="KW-0489">Methyltransferase</keyword>
<dbReference type="EC" id="2.1.1.33" evidence="7"/>
<gene>
    <name evidence="7 9" type="primary">trmB</name>
    <name evidence="9" type="ORF">LS77_005765</name>
</gene>
<dbReference type="PANTHER" id="PTHR23417:SF14">
    <property type="entry name" value="PENTACOTRIPEPTIDE-REPEAT REGION OF PRORP DOMAIN-CONTAINING PROTEIN"/>
    <property type="match status" value="1"/>
</dbReference>
<protein>
    <recommendedName>
        <fullName evidence="7">tRNA (guanine-N(7)-)-methyltransferase</fullName>
        <ecNumber evidence="7">2.1.1.33</ecNumber>
    </recommendedName>
    <alternativeName>
        <fullName evidence="7">tRNA (guanine(46)-N(7))-methyltransferase</fullName>
    </alternativeName>
    <alternativeName>
        <fullName evidence="7">tRNA(m7G46)-methyltransferase</fullName>
    </alternativeName>
</protein>
<organism evidence="9 10">
    <name type="scientific">Helicobacter bilis</name>
    <dbReference type="NCBI Taxonomy" id="37372"/>
    <lineage>
        <taxon>Bacteria</taxon>
        <taxon>Pseudomonadati</taxon>
        <taxon>Campylobacterota</taxon>
        <taxon>Epsilonproteobacteria</taxon>
        <taxon>Campylobacterales</taxon>
        <taxon>Helicobacteraceae</taxon>
        <taxon>Helicobacter</taxon>
    </lineage>
</organism>
<evidence type="ECO:0000256" key="5">
    <source>
        <dbReference type="ARBA" id="ARBA00022691"/>
    </source>
</evidence>
<feature type="binding site" evidence="7">
    <location>
        <position position="201"/>
    </location>
    <ligand>
        <name>substrate</name>
    </ligand>
</feature>
<dbReference type="CDD" id="cd02440">
    <property type="entry name" value="AdoMet_MTases"/>
    <property type="match status" value="1"/>
</dbReference>
<keyword evidence="4 7" id="KW-0808">Transferase</keyword>
<sequence>MPHFISKDMFIYDNDIAHDDFIIKEMLVNKRFNNLFLIPIIHEEEMFFIRCVKRANDFLYKVDKITRPSNLLFIKKVLQFIASHLNVITHNLNQTQNKHTRGMQLGYLVNLERLSTLTPDYIEIGFGSGRHILDLAKKNPQKLILGFEIHTPSVRQVINAIELYHLENLFICDFDARLGIQALSKKSVETIFLHFPVPWNKAKHRRVFHREFLENSFRILKDTGHINLRSDDYEYVLDSMKEAMSADFTHFEILKNRDIDIVSKYEARWSNMKKDIYEMRIFQHDFRQQNHDSLEGVFSLPSLERKVDSINTRNQEIQNLDSKNMHPKPCPDLVENLESTTNCHVERSETSSIESTRDCTQDSKMESKKDFSPFSKAQNDKFPDSNTTQHNKILESLCNKKWIQVSIFISIGDIYSTQSSASENISIANLTFGSFYMPFNTYLILDSNHKLHYLKKPLSIRSHLQAHKFLCKILQETMESASITLDSKQDSNKLESTKKDSIKTAN</sequence>
<dbReference type="InterPro" id="IPR003358">
    <property type="entry name" value="tRNA_(Gua-N-7)_MeTrfase_Trmb"/>
</dbReference>
<feature type="region of interest" description="Disordered" evidence="8">
    <location>
        <begin position="344"/>
        <end position="386"/>
    </location>
</feature>
<dbReference type="PROSITE" id="PS51625">
    <property type="entry name" value="SAM_MT_TRMB"/>
    <property type="match status" value="1"/>
</dbReference>
<dbReference type="UniPathway" id="UPA00989"/>
<dbReference type="SUPFAM" id="SSF53335">
    <property type="entry name" value="S-adenosyl-L-methionine-dependent methyltransferases"/>
    <property type="match status" value="1"/>
</dbReference>
<evidence type="ECO:0000256" key="1">
    <source>
        <dbReference type="ARBA" id="ARBA00000142"/>
    </source>
</evidence>
<dbReference type="HAMAP" id="MF_01057">
    <property type="entry name" value="tRNA_methyltr_TrmB"/>
    <property type="match status" value="1"/>
</dbReference>
<evidence type="ECO:0000256" key="4">
    <source>
        <dbReference type="ARBA" id="ARBA00022679"/>
    </source>
</evidence>
<evidence type="ECO:0000256" key="3">
    <source>
        <dbReference type="ARBA" id="ARBA00022603"/>
    </source>
</evidence>
<dbReference type="NCBIfam" id="TIGR00091">
    <property type="entry name" value="tRNA (guanosine(46)-N7)-methyltransferase TrmB"/>
    <property type="match status" value="1"/>
</dbReference>
<dbReference type="PANTHER" id="PTHR23417">
    <property type="entry name" value="3-DEOXY-D-MANNO-OCTULOSONIC-ACID TRANSFERASE/TRNA GUANINE-N 7 - -METHYLTRANSFERASE"/>
    <property type="match status" value="1"/>
</dbReference>
<dbReference type="Proteomes" id="UP000029870">
    <property type="component" value="Unassembled WGS sequence"/>
</dbReference>
<evidence type="ECO:0000256" key="8">
    <source>
        <dbReference type="SAM" id="MobiDB-lite"/>
    </source>
</evidence>
<dbReference type="GeneID" id="60656684"/>
<comment type="caution">
    <text evidence="7">Lacks conserved residue(s) required for the propagation of feature annotation.</text>
</comment>
<comment type="similarity">
    <text evidence="7">Belongs to the class I-like SAM-binding methyltransferase superfamily. TrmB family.</text>
</comment>
<name>A0A6D2C6J8_9HELI</name>
<feature type="binding site" evidence="7">
    <location>
        <position position="123"/>
    </location>
    <ligand>
        <name>S-adenosyl-L-methionine</name>
        <dbReference type="ChEBI" id="CHEBI:59789"/>
    </ligand>
</feature>
<comment type="catalytic activity">
    <reaction evidence="1 7">
        <text>guanosine(46) in tRNA + S-adenosyl-L-methionine = N(7)-methylguanosine(46) in tRNA + S-adenosyl-L-homocysteine</text>
        <dbReference type="Rhea" id="RHEA:42708"/>
        <dbReference type="Rhea" id="RHEA-COMP:10188"/>
        <dbReference type="Rhea" id="RHEA-COMP:10189"/>
        <dbReference type="ChEBI" id="CHEBI:57856"/>
        <dbReference type="ChEBI" id="CHEBI:59789"/>
        <dbReference type="ChEBI" id="CHEBI:74269"/>
        <dbReference type="ChEBI" id="CHEBI:74480"/>
        <dbReference type="EC" id="2.1.1.33"/>
    </reaction>
</comment>
<keyword evidence="6 7" id="KW-0819">tRNA processing</keyword>
<accession>A0A6D2C6J8</accession>
<dbReference type="Gene3D" id="3.40.50.150">
    <property type="entry name" value="Vaccinia Virus protein VP39"/>
    <property type="match status" value="1"/>
</dbReference>
<feature type="binding site" evidence="7">
    <location>
        <position position="148"/>
    </location>
    <ligand>
        <name>S-adenosyl-L-methionine</name>
        <dbReference type="ChEBI" id="CHEBI:59789"/>
    </ligand>
</feature>
<dbReference type="Pfam" id="PF02390">
    <property type="entry name" value="Methyltransf_4"/>
    <property type="match status" value="1"/>
</dbReference>
<evidence type="ECO:0000256" key="6">
    <source>
        <dbReference type="ARBA" id="ARBA00022694"/>
    </source>
</evidence>
<evidence type="ECO:0000256" key="2">
    <source>
        <dbReference type="ARBA" id="ARBA00003015"/>
    </source>
</evidence>
<reference evidence="9 10" key="1">
    <citation type="journal article" date="2014" name="Genome Announc.">
        <title>Draft genome sequences of eight enterohepatic helicobacter species isolated from both laboratory and wild rodents.</title>
        <authorList>
            <person name="Sheh A."/>
            <person name="Shen Z."/>
            <person name="Fox J.G."/>
        </authorList>
    </citation>
    <scope>NUCLEOTIDE SEQUENCE [LARGE SCALE GENOMIC DNA]</scope>
    <source>
        <strain evidence="9 10">Missouri</strain>
    </source>
</reference>
<comment type="function">
    <text evidence="2 7">Catalyzes the formation of N(7)-methylguanine at position 46 (m7G46) in tRNA.</text>
</comment>
<dbReference type="GO" id="GO:0008176">
    <property type="term" value="F:tRNA (guanine(46)-N7)-methyltransferase activity"/>
    <property type="evidence" value="ECO:0007669"/>
    <property type="project" value="UniProtKB-UniRule"/>
</dbReference>
<dbReference type="InterPro" id="IPR055361">
    <property type="entry name" value="tRNA_methyltr_TrmB_bact"/>
</dbReference>
<dbReference type="GO" id="GO:0043527">
    <property type="term" value="C:tRNA methyltransferase complex"/>
    <property type="evidence" value="ECO:0007669"/>
    <property type="project" value="TreeGrafter"/>
</dbReference>
<evidence type="ECO:0000313" key="9">
    <source>
        <dbReference type="EMBL" id="TLE04522.1"/>
    </source>
</evidence>
<evidence type="ECO:0000313" key="10">
    <source>
        <dbReference type="Proteomes" id="UP000029870"/>
    </source>
</evidence>
<comment type="caution">
    <text evidence="9">The sequence shown here is derived from an EMBL/GenBank/DDBJ whole genome shotgun (WGS) entry which is preliminary data.</text>
</comment>